<dbReference type="Proteomes" id="UP000015103">
    <property type="component" value="Unassembled WGS sequence"/>
</dbReference>
<dbReference type="PANTHER" id="PTHR11842:SF10">
    <property type="entry name" value="MITOTIC SPINDLE ASSEMBLY CHECKPOINT PROTEIN MAD2B"/>
    <property type="match status" value="1"/>
</dbReference>
<dbReference type="PANTHER" id="PTHR11842">
    <property type="entry name" value="MITOTIC SPINDLE ASSEMBLY CHECKPOINT PROTEIN MAD2"/>
    <property type="match status" value="1"/>
</dbReference>
<dbReference type="VEuPathDB" id="VectorBase:RPRC007209"/>
<dbReference type="Pfam" id="PF02301">
    <property type="entry name" value="HORMA"/>
    <property type="match status" value="1"/>
</dbReference>
<evidence type="ECO:0000259" key="1">
    <source>
        <dbReference type="PROSITE" id="PS50815"/>
    </source>
</evidence>
<dbReference type="OMA" id="CEDFPWI"/>
<dbReference type="RefSeq" id="XP_073990058.1">
    <property type="nucleotide sequence ID" value="XM_074133957.1"/>
</dbReference>
<dbReference type="RefSeq" id="XP_073990057.1">
    <property type="nucleotide sequence ID" value="XM_074133956.1"/>
</dbReference>
<dbReference type="STRING" id="13249.R4G3L8"/>
<reference evidence="4" key="2">
    <citation type="submission" date="2015-04" db="EMBL/GenBank/DDBJ databases">
        <authorList>
            <person name="Wilson R.K."/>
            <person name="Warren W."/>
            <person name="Dotson E."/>
            <person name="Oliveira P.L."/>
        </authorList>
    </citation>
    <scope>NUCLEOTIDE SEQUENCE</scope>
</reference>
<name>R4G3L8_RHOPR</name>
<dbReference type="HOGENOM" id="CLU_050394_2_0_1"/>
<dbReference type="FunCoup" id="R4G3L8">
    <property type="interactions" value="90"/>
</dbReference>
<dbReference type="InterPro" id="IPR036570">
    <property type="entry name" value="HORMA_dom_sf"/>
</dbReference>
<sequence>MNKIIDPSNLILEFLEVAIHCILYSRKLYPDGIFTLQKKYGVPIHVSMYPDLNNYIFESLNAVKYVLLKNELKQMDICFYNRLAKPIERFIFKISSLQQNIKNIENHDPYLLKLKEMFRSFCLKLGSNNSYMTPLPEGANFKIAIHTNEKASTSLSEDPQFQKFPWIEAEKIDIDIDNATLIPLRTIEHDLFNIHIYSEESETK</sequence>
<dbReference type="InParanoid" id="R4G3L8"/>
<dbReference type="InterPro" id="IPR003511">
    <property type="entry name" value="HORMA_dom"/>
</dbReference>
<protein>
    <submittedName>
        <fullName evidence="2 3">Putative mitotic spindle checkpoint protein</fullName>
    </submittedName>
</protein>
<accession>R4G3L8</accession>
<evidence type="ECO:0000313" key="3">
    <source>
        <dbReference type="EnsemblMetazoa" id="RPRC007209-PA"/>
    </source>
</evidence>
<dbReference type="AlphaFoldDB" id="R4G3L8"/>
<evidence type="ECO:0000313" key="4">
    <source>
        <dbReference type="Proteomes" id="UP000015103"/>
    </source>
</evidence>
<dbReference type="eggNOG" id="KOG3186">
    <property type="taxonomic scope" value="Eukaryota"/>
</dbReference>
<keyword evidence="4" id="KW-1185">Reference proteome</keyword>
<dbReference type="GeneID" id="141457249"/>
<organism evidence="2">
    <name type="scientific">Rhodnius prolixus</name>
    <name type="common">Triatomid bug</name>
    <dbReference type="NCBI Taxonomy" id="13249"/>
    <lineage>
        <taxon>Eukaryota</taxon>
        <taxon>Metazoa</taxon>
        <taxon>Ecdysozoa</taxon>
        <taxon>Arthropoda</taxon>
        <taxon>Hexapoda</taxon>
        <taxon>Insecta</taxon>
        <taxon>Pterygota</taxon>
        <taxon>Neoptera</taxon>
        <taxon>Paraneoptera</taxon>
        <taxon>Hemiptera</taxon>
        <taxon>Heteroptera</taxon>
        <taxon>Panheteroptera</taxon>
        <taxon>Cimicomorpha</taxon>
        <taxon>Reduviidae</taxon>
        <taxon>Triatominae</taxon>
        <taxon>Rhodnius</taxon>
    </lineage>
</organism>
<dbReference type="GO" id="GO:0016035">
    <property type="term" value="C:zeta DNA polymerase complex"/>
    <property type="evidence" value="ECO:0007669"/>
    <property type="project" value="TreeGrafter"/>
</dbReference>
<dbReference type="PROSITE" id="PS50815">
    <property type="entry name" value="HORMA"/>
    <property type="match status" value="1"/>
</dbReference>
<reference evidence="2" key="1">
    <citation type="submission" date="2013-04" db="EMBL/GenBank/DDBJ databases">
        <title>An insight into the transcriptome of the digestive tract of the blood sucking bug, Rhodnius prolixus.</title>
        <authorList>
            <person name="Ribeiro J.M.C."/>
            <person name="Genta F.A."/>
            <person name="Sorgine M.H.F."/>
            <person name="Paiva-Silva G.O."/>
            <person name="Majerowicz D."/>
            <person name="Medeiros M."/>
            <person name="Koerich L."/>
            <person name="Terra W.R."/>
            <person name="Ferreira C."/>
            <person name="Pimentel A.C."/>
            <person name="Bisch P.M."/>
            <person name="Diniz M.M.P."/>
            <person name="Nascimento R."/>
            <person name="Salmon D."/>
            <person name="Silber A.M."/>
            <person name="Alves M."/>
            <person name="Oliveira M.F."/>
            <person name="Gondim K.C."/>
            <person name="Silva Neto M.A.C."/>
            <person name="Atella G.C."/>
            <person name="Araujo H."/>
            <person name="Dias F.S."/>
            <person name="Polycarpo C.R."/>
            <person name="Fampa P."/>
            <person name="Melo A.C."/>
            <person name="Tanaka A.S."/>
            <person name="Balczun C."/>
            <person name="Oliveira J.H.M."/>
            <person name="Goncalves R."/>
            <person name="Lazoski C."/>
            <person name="Pereira M.A."/>
            <person name="Rivera-Pomar R."/>
            <person name="Diambra L."/>
            <person name="Schaub G.A."/>
            <person name="Garcia E.S."/>
            <person name="Azambuja P."/>
            <person name="Braz G.R.C."/>
            <person name="Oliveira P.L."/>
        </authorList>
    </citation>
    <scope>NUCLEOTIDE SEQUENCE</scope>
</reference>
<dbReference type="Gene3D" id="3.30.900.10">
    <property type="entry name" value="HORMA domain"/>
    <property type="match status" value="1"/>
</dbReference>
<feature type="domain" description="HORMA" evidence="1">
    <location>
        <begin position="5"/>
        <end position="198"/>
    </location>
</feature>
<evidence type="ECO:0000313" key="2">
    <source>
        <dbReference type="EMBL" id="JAA75420.1"/>
    </source>
</evidence>
<dbReference type="EMBL" id="ACPB03004426">
    <property type="status" value="NOT_ANNOTATED_CDS"/>
    <property type="molecule type" value="Genomic_DNA"/>
</dbReference>
<dbReference type="SUPFAM" id="SSF56019">
    <property type="entry name" value="The spindle assembly checkpoint protein mad2"/>
    <property type="match status" value="1"/>
</dbReference>
<proteinExistence type="evidence at transcript level"/>
<reference evidence="3" key="3">
    <citation type="submission" date="2015-05" db="UniProtKB">
        <authorList>
            <consortium name="EnsemblMetazoa"/>
        </authorList>
    </citation>
    <scope>IDENTIFICATION</scope>
</reference>
<dbReference type="InterPro" id="IPR045091">
    <property type="entry name" value="Mad2-like"/>
</dbReference>
<dbReference type="EnsemblMetazoa" id="RPRC007209-RA">
    <property type="protein sequence ID" value="RPRC007209-PA"/>
    <property type="gene ID" value="RPRC007209"/>
</dbReference>
<dbReference type="EMBL" id="GAHY01002090">
    <property type="protein sequence ID" value="JAA75420.1"/>
    <property type="molecule type" value="mRNA"/>
</dbReference>